<comment type="subunit">
    <text evidence="9">Homodimer.</text>
</comment>
<dbReference type="NCBIfam" id="NF010382">
    <property type="entry name" value="PRK13809.1"/>
    <property type="match status" value="1"/>
</dbReference>
<feature type="binding site" evidence="9">
    <location>
        <position position="89"/>
    </location>
    <ligand>
        <name>5-phospho-alpha-D-ribose 1-diphosphate</name>
        <dbReference type="ChEBI" id="CHEBI:58017"/>
        <note>ligand shared between dimeric partners</note>
    </ligand>
</feature>
<keyword evidence="3 9" id="KW-0328">Glycosyltransferase</keyword>
<dbReference type="UniPathway" id="UPA00070">
    <property type="reaction ID" value="UER00119"/>
</dbReference>
<comment type="function">
    <text evidence="9">Catalyzes the transfer of a ribosyl phosphate group from 5-phosphoribose 1-diphosphate to orotate, leading to the formation of orotidine monophosphate (OMP).</text>
</comment>
<feature type="binding site" description="in other chain" evidence="9">
    <location>
        <position position="23"/>
    </location>
    <ligand>
        <name>5-phospho-alpha-D-ribose 1-diphosphate</name>
        <dbReference type="ChEBI" id="CHEBI:58017"/>
        <note>ligand shared between dimeric partners</note>
    </ligand>
</feature>
<comment type="pathway">
    <text evidence="2 9">Pyrimidine metabolism; UMP biosynthesis via de novo pathway; UMP from orotate: step 1/2.</text>
</comment>
<feature type="binding site" evidence="9">
    <location>
        <position position="119"/>
    </location>
    <ligand>
        <name>orotate</name>
        <dbReference type="ChEBI" id="CHEBI:30839"/>
    </ligand>
</feature>
<evidence type="ECO:0000256" key="5">
    <source>
        <dbReference type="ARBA" id="ARBA00022793"/>
    </source>
</evidence>
<dbReference type="GO" id="GO:0004590">
    <property type="term" value="F:orotidine-5'-phosphate decarboxylase activity"/>
    <property type="evidence" value="ECO:0007669"/>
    <property type="project" value="TreeGrafter"/>
</dbReference>
<comment type="cofactor">
    <cofactor evidence="9">
        <name>Mg(2+)</name>
        <dbReference type="ChEBI" id="CHEBI:18420"/>
    </cofactor>
</comment>
<dbReference type="Gene3D" id="3.40.50.2020">
    <property type="match status" value="1"/>
</dbReference>
<evidence type="ECO:0000256" key="1">
    <source>
        <dbReference type="ARBA" id="ARBA00004861"/>
    </source>
</evidence>
<dbReference type="GO" id="GO:0044205">
    <property type="term" value="P:'de novo' UMP biosynthetic process"/>
    <property type="evidence" value="ECO:0007669"/>
    <property type="project" value="UniProtKB-UniRule"/>
</dbReference>
<accession>A0A0G0Z8T4</accession>
<keyword evidence="6 9" id="KW-0665">Pyrimidine biosynthesis</keyword>
<evidence type="ECO:0000256" key="4">
    <source>
        <dbReference type="ARBA" id="ARBA00022679"/>
    </source>
</evidence>
<dbReference type="GO" id="GO:0019856">
    <property type="term" value="P:pyrimidine nucleobase biosynthetic process"/>
    <property type="evidence" value="ECO:0007669"/>
    <property type="project" value="TreeGrafter"/>
</dbReference>
<dbReference type="NCBIfam" id="TIGR00336">
    <property type="entry name" value="pyrE"/>
    <property type="match status" value="1"/>
</dbReference>
<protein>
    <recommendedName>
        <fullName evidence="9">Orotate phosphoribosyltransferase</fullName>
        <shortName evidence="9">OPRT</shortName>
        <shortName evidence="9">OPRTase</shortName>
        <ecNumber evidence="9">2.4.2.10</ecNumber>
    </recommendedName>
</protein>
<evidence type="ECO:0000256" key="2">
    <source>
        <dbReference type="ARBA" id="ARBA00004889"/>
    </source>
</evidence>
<comment type="pathway">
    <text evidence="1">Pyrimidine metabolism; UMP biosynthesis via de novo pathway; UMP from orotate: step 2/2.</text>
</comment>
<feature type="binding site" evidence="9">
    <location>
        <position position="147"/>
    </location>
    <ligand>
        <name>orotate</name>
        <dbReference type="ChEBI" id="CHEBI:30839"/>
    </ligand>
</feature>
<evidence type="ECO:0000256" key="6">
    <source>
        <dbReference type="ARBA" id="ARBA00022975"/>
    </source>
</evidence>
<keyword evidence="4 9" id="KW-0808">Transferase</keyword>
<dbReference type="GO" id="GO:0000287">
    <property type="term" value="F:magnesium ion binding"/>
    <property type="evidence" value="ECO:0007669"/>
    <property type="project" value="UniProtKB-UniRule"/>
</dbReference>
<comment type="catalytic activity">
    <reaction evidence="9">
        <text>orotidine 5'-phosphate + diphosphate = orotate + 5-phospho-alpha-D-ribose 1-diphosphate</text>
        <dbReference type="Rhea" id="RHEA:10380"/>
        <dbReference type="ChEBI" id="CHEBI:30839"/>
        <dbReference type="ChEBI" id="CHEBI:33019"/>
        <dbReference type="ChEBI" id="CHEBI:57538"/>
        <dbReference type="ChEBI" id="CHEBI:58017"/>
        <dbReference type="EC" id="2.4.2.10"/>
    </reaction>
</comment>
<feature type="binding site" description="in other chain" evidence="9">
    <location>
        <begin position="115"/>
        <end position="123"/>
    </location>
    <ligand>
        <name>5-phospho-alpha-D-ribose 1-diphosphate</name>
        <dbReference type="ChEBI" id="CHEBI:58017"/>
        <note>ligand shared between dimeric partners</note>
    </ligand>
</feature>
<feature type="binding site" evidence="9">
    <location>
        <position position="93"/>
    </location>
    <ligand>
        <name>5-phospho-alpha-D-ribose 1-diphosphate</name>
        <dbReference type="ChEBI" id="CHEBI:58017"/>
        <note>ligand shared between dimeric partners</note>
    </ligand>
</feature>
<evidence type="ECO:0000313" key="11">
    <source>
        <dbReference type="EMBL" id="KKS09483.1"/>
    </source>
</evidence>
<evidence type="ECO:0000256" key="7">
    <source>
        <dbReference type="ARBA" id="ARBA00023239"/>
    </source>
</evidence>
<dbReference type="InterPro" id="IPR023031">
    <property type="entry name" value="OPRT"/>
</dbReference>
<dbReference type="AlphaFoldDB" id="A0A0G0Z8T4"/>
<evidence type="ECO:0000256" key="8">
    <source>
        <dbReference type="ARBA" id="ARBA00023268"/>
    </source>
</evidence>
<comment type="caution">
    <text evidence="9">Lacks conserved residue(s) required for the propagation of feature annotation.</text>
</comment>
<keyword evidence="9" id="KW-0460">Magnesium</keyword>
<name>A0A0G0Z8T4_UNCC2</name>
<evidence type="ECO:0000259" key="10">
    <source>
        <dbReference type="Pfam" id="PF00156"/>
    </source>
</evidence>
<dbReference type="InterPro" id="IPR029057">
    <property type="entry name" value="PRTase-like"/>
</dbReference>
<dbReference type="InterPro" id="IPR000836">
    <property type="entry name" value="PRTase_dom"/>
</dbReference>
<evidence type="ECO:0000256" key="3">
    <source>
        <dbReference type="ARBA" id="ARBA00022676"/>
    </source>
</evidence>
<dbReference type="Proteomes" id="UP000033869">
    <property type="component" value="Unassembled WGS sequence"/>
</dbReference>
<sequence>MKEELILDLFDIGAVKFGEFKLKSGMMSPIYIDLRILVSYPRILKEIASLMIKKMNALDYDLVAGIPYTAIPIATAISLKNEIPMIYARKEKKDYGTKKLIEGIYKKGDVCVVVDDLITTGESKFETAEPFEAEGIVIKDFIVLVDREQGGDKKLAERGYKLHSVAKISEILDTLLTFKKITREEYDKATEFIKVHKVA</sequence>
<organism evidence="11 12">
    <name type="scientific">candidate division CPR2 bacterium GW2011_GWC1_41_48</name>
    <dbReference type="NCBI Taxonomy" id="1618344"/>
    <lineage>
        <taxon>Bacteria</taxon>
        <taxon>Bacteria division CPR2</taxon>
    </lineage>
</organism>
<proteinExistence type="inferred from homology"/>
<dbReference type="HAMAP" id="MF_01208">
    <property type="entry name" value="PyrE"/>
    <property type="match status" value="1"/>
</dbReference>
<dbReference type="PANTHER" id="PTHR19278">
    <property type="entry name" value="OROTATE PHOSPHORIBOSYLTRANSFERASE"/>
    <property type="match status" value="1"/>
</dbReference>
<dbReference type="Pfam" id="PF00156">
    <property type="entry name" value="Pribosyltran"/>
    <property type="match status" value="1"/>
</dbReference>
<reference evidence="11 12" key="1">
    <citation type="journal article" date="2015" name="Nature">
        <title>rRNA introns, odd ribosomes, and small enigmatic genomes across a large radiation of phyla.</title>
        <authorList>
            <person name="Brown C.T."/>
            <person name="Hug L.A."/>
            <person name="Thomas B.C."/>
            <person name="Sharon I."/>
            <person name="Castelle C.J."/>
            <person name="Singh A."/>
            <person name="Wilkins M.J."/>
            <person name="Williams K.H."/>
            <person name="Banfield J.F."/>
        </authorList>
    </citation>
    <scope>NUCLEOTIDE SEQUENCE [LARGE SCALE GENOMIC DNA]</scope>
</reference>
<evidence type="ECO:0000256" key="9">
    <source>
        <dbReference type="HAMAP-Rule" id="MF_01208"/>
    </source>
</evidence>
<dbReference type="CDD" id="cd06223">
    <property type="entry name" value="PRTases_typeI"/>
    <property type="match status" value="1"/>
</dbReference>
<dbReference type="EMBL" id="LCBL01000002">
    <property type="protein sequence ID" value="KKS09483.1"/>
    <property type="molecule type" value="Genomic_DNA"/>
</dbReference>
<feature type="binding site" description="in other chain" evidence="9">
    <location>
        <position position="90"/>
    </location>
    <ligand>
        <name>5-phospho-alpha-D-ribose 1-diphosphate</name>
        <dbReference type="ChEBI" id="CHEBI:58017"/>
        <note>ligand shared between dimeric partners</note>
    </ligand>
</feature>
<keyword evidence="5" id="KW-0210">Decarboxylase</keyword>
<dbReference type="GO" id="GO:0004588">
    <property type="term" value="F:orotate phosphoribosyltransferase activity"/>
    <property type="evidence" value="ECO:0007669"/>
    <property type="project" value="UniProtKB-UniRule"/>
</dbReference>
<feature type="domain" description="Phosphoribosyltransferase" evidence="10">
    <location>
        <begin position="40"/>
        <end position="154"/>
    </location>
</feature>
<comment type="similarity">
    <text evidence="9">Belongs to the purine/pyrimidine phosphoribosyltransferase family. PyrE subfamily.</text>
</comment>
<comment type="caution">
    <text evidence="11">The sequence shown here is derived from an EMBL/GenBank/DDBJ whole genome shotgun (WGS) entry which is preliminary data.</text>
</comment>
<dbReference type="InterPro" id="IPR004467">
    <property type="entry name" value="Or_phspho_trans_dom"/>
</dbReference>
<evidence type="ECO:0000313" key="12">
    <source>
        <dbReference type="Proteomes" id="UP000033869"/>
    </source>
</evidence>
<dbReference type="PANTHER" id="PTHR19278:SF9">
    <property type="entry name" value="URIDINE 5'-MONOPHOSPHATE SYNTHASE"/>
    <property type="match status" value="1"/>
</dbReference>
<keyword evidence="8" id="KW-0511">Multifunctional enzyme</keyword>
<dbReference type="EC" id="2.4.2.10" evidence="9"/>
<dbReference type="FunFam" id="3.40.50.2020:FF:000025">
    <property type="entry name" value="Uridine monophosphate synthetase"/>
    <property type="match status" value="1"/>
</dbReference>
<keyword evidence="7" id="KW-0456">Lyase</keyword>
<dbReference type="SUPFAM" id="SSF53271">
    <property type="entry name" value="PRTase-like"/>
    <property type="match status" value="1"/>
</dbReference>
<gene>
    <name evidence="9" type="primary">pyrE</name>
    <name evidence="11" type="ORF">UU65_C0002G0261</name>
</gene>